<feature type="domain" description="PHD-type" evidence="20">
    <location>
        <begin position="271"/>
        <end position="318"/>
    </location>
</feature>
<dbReference type="Pfam" id="PF00271">
    <property type="entry name" value="Helicase_C"/>
    <property type="match status" value="1"/>
</dbReference>
<dbReference type="PROSITE" id="PS51194">
    <property type="entry name" value="HELICASE_CTER"/>
    <property type="match status" value="1"/>
</dbReference>
<evidence type="ECO:0000256" key="11">
    <source>
        <dbReference type="ARBA" id="ARBA00022853"/>
    </source>
</evidence>
<evidence type="ECO:0000256" key="9">
    <source>
        <dbReference type="ARBA" id="ARBA00022833"/>
    </source>
</evidence>
<dbReference type="FunFam" id="3.30.40.10:FF:000191">
    <property type="entry name" value="Chromodomain helicase DNA binding protein 3"/>
    <property type="match status" value="1"/>
</dbReference>
<dbReference type="InterPro" id="IPR023780">
    <property type="entry name" value="Chromo_domain"/>
</dbReference>
<evidence type="ECO:0000256" key="5">
    <source>
        <dbReference type="ARBA" id="ARBA00022737"/>
    </source>
</evidence>
<dbReference type="GO" id="GO:0016581">
    <property type="term" value="C:NuRD complex"/>
    <property type="evidence" value="ECO:0007669"/>
    <property type="project" value="TreeGrafter"/>
</dbReference>
<reference evidence="23" key="3">
    <citation type="submission" date="2025-09" db="UniProtKB">
        <authorList>
            <consortium name="Ensembl"/>
        </authorList>
    </citation>
    <scope>IDENTIFICATION</scope>
</reference>
<dbReference type="SMART" id="SM00249">
    <property type="entry name" value="PHD"/>
    <property type="match status" value="2"/>
</dbReference>
<dbReference type="PANTHER" id="PTHR45623">
    <property type="entry name" value="CHROMODOMAIN-HELICASE-DNA-BINDING PROTEIN 3-RELATED-RELATED"/>
    <property type="match status" value="1"/>
</dbReference>
<dbReference type="InterPro" id="IPR000330">
    <property type="entry name" value="SNF2_N"/>
</dbReference>
<dbReference type="GO" id="GO:0008270">
    <property type="term" value="F:zinc ion binding"/>
    <property type="evidence" value="ECO:0007669"/>
    <property type="project" value="UniProtKB-KW"/>
</dbReference>
<dbReference type="GeneTree" id="ENSGT00940000155088"/>
<dbReference type="Gene3D" id="3.30.40.10">
    <property type="entry name" value="Zinc/RING finger domain, C3HC4 (zinc finger)"/>
    <property type="match status" value="2"/>
</dbReference>
<dbReference type="InterPro" id="IPR013083">
    <property type="entry name" value="Znf_RING/FYVE/PHD"/>
</dbReference>
<dbReference type="CDD" id="cd18662">
    <property type="entry name" value="CD2_tandem_CHD3-4_like"/>
    <property type="match status" value="1"/>
</dbReference>
<dbReference type="PROSITE" id="PS01359">
    <property type="entry name" value="ZF_PHD_1"/>
    <property type="match status" value="1"/>
</dbReference>
<keyword evidence="24" id="KW-1185">Reference proteome</keyword>
<keyword evidence="6" id="KW-0547">Nucleotide-binding</keyword>
<evidence type="ECO:0000256" key="12">
    <source>
        <dbReference type="ARBA" id="ARBA00023015"/>
    </source>
</evidence>
<reference evidence="23" key="1">
    <citation type="submission" date="2021-04" db="EMBL/GenBank/DDBJ databases">
        <authorList>
            <consortium name="Wellcome Sanger Institute Data Sharing"/>
        </authorList>
    </citation>
    <scope>NUCLEOTIDE SEQUENCE [LARGE SCALE GENOMIC DNA]</scope>
</reference>
<feature type="region of interest" description="Disordered" evidence="18">
    <location>
        <begin position="176"/>
        <end position="206"/>
    </location>
</feature>
<feature type="compositionally biased region" description="Acidic residues" evidence="18">
    <location>
        <begin position="68"/>
        <end position="77"/>
    </location>
</feature>
<evidence type="ECO:0000256" key="7">
    <source>
        <dbReference type="ARBA" id="ARBA00022771"/>
    </source>
</evidence>
<evidence type="ECO:0000256" key="8">
    <source>
        <dbReference type="ARBA" id="ARBA00022801"/>
    </source>
</evidence>
<dbReference type="InterPro" id="IPR027417">
    <property type="entry name" value="P-loop_NTPase"/>
</dbReference>
<dbReference type="InterPro" id="IPR038718">
    <property type="entry name" value="SNF2-like_sf"/>
</dbReference>
<accession>A0A671XB40</accession>
<dbReference type="InterPro" id="IPR019786">
    <property type="entry name" value="Zinc_finger_PHD-type_CS"/>
</dbReference>
<keyword evidence="10" id="KW-0067">ATP-binding</keyword>
<feature type="domain" description="PHD-type" evidence="20">
    <location>
        <begin position="343"/>
        <end position="390"/>
    </location>
</feature>
<dbReference type="GO" id="GO:0003677">
    <property type="term" value="F:DNA binding"/>
    <property type="evidence" value="ECO:0007669"/>
    <property type="project" value="UniProtKB-KW"/>
</dbReference>
<dbReference type="FunFam" id="2.40.50.40:FF:000003">
    <property type="entry name" value="chromodomain-helicase-DNA-binding protein 3 isoform X1"/>
    <property type="match status" value="1"/>
</dbReference>
<dbReference type="PANTHER" id="PTHR45623:SF6">
    <property type="entry name" value="CHROMODOMAIN-HELICASE-DNA-BINDING PROTEIN 5"/>
    <property type="match status" value="1"/>
</dbReference>
<dbReference type="InterPro" id="IPR016197">
    <property type="entry name" value="Chromo-like_dom_sf"/>
</dbReference>
<dbReference type="GO" id="GO:0042393">
    <property type="term" value="F:histone binding"/>
    <property type="evidence" value="ECO:0007669"/>
    <property type="project" value="TreeGrafter"/>
</dbReference>
<feature type="compositionally biased region" description="Acidic residues" evidence="18">
    <location>
        <begin position="18"/>
        <end position="27"/>
    </location>
</feature>
<feature type="domain" description="Chromo" evidence="19">
    <location>
        <begin position="426"/>
        <end position="470"/>
    </location>
</feature>
<dbReference type="SMART" id="SM00487">
    <property type="entry name" value="DEXDc"/>
    <property type="match status" value="1"/>
</dbReference>
<dbReference type="Pfam" id="PF08073">
    <property type="entry name" value="CHDNT"/>
    <property type="match status" value="1"/>
</dbReference>
<sequence length="1814" mass="207920">MCPCQMPQGGIQPRVESDLEETSEVEEERERPEIGSESESSTYGPTKKKKKKPKEKKEKKPRKKKRDEEDDDDDDDDGNLKEPKSSSQLMQEWGLEDVQYGFTEDDYKTITNYKAFSQFLRPLIAKKNPKIPMSKMMTVLGAKWREFSANNPFKGASATAVAAAVAAAVETVTVAQPTSVSSSQPSSQLGPIKKAKTKEGKGKGPGEPWQKFVCLCVCVCVCVCCFQSEEDFLEESDFDDISIHSASVLSDTSGAATKKKEDGDGYETDHQDYCEVCQQGGEIILCDTCPRAYHLVCLDPELEKAPEGKWSCPHCEKEGIQWEAKDEEEEEEEAPGEEEDDHMEFCRVCKDGGELLCCDTCPSSYHIHCLNPPLPEIPNGEWLCPRCMVSSQFSWCLCFCPPLKGPDGKPSDPLTKPPLKGHPEREFFVKWAGLSYWHCSWVSELQLELYHTVMYRNYQRKNDMDEPPPYDYGSGEEELNSEKRKSKDPQYAVMEERFYRYGIKPEWMVIHRILNHSFDKDGDVHYLIKWRDIPYDQCTWEVDDFDVPEYDGHKANYWDHRLVTGELKGKKLKDDHPKREVPPDAPIIDPTIKFEHQPWYINATGGTLHPYQLEGLNWLRFSWAQGTDTILADEMGLGKTVQTIVFLYSLYKEGHSKGPFLVSAPLSTIINWEREFEMWAPDFYVVTYTGDKDSRAIIRENEFTFEDSAVKSGRKVFRMKKDTPIKFHVLLTSYELITIDQAILGSITWACLVVDEAHRLKNNQSKFFRILNGYKIYYKLLLTGTPLQNNLEELFHLLNFLTPERFNNLEGFLEEFADISKEDQIKKLHDLLGPHMLRRLKADVFKNMPAKTELIVRVELSPMQKKYYKFILTRNFEALNSKGGGNQVSLLNIMMDLKKCCNHPYLFPVAAVEAPVLPNGSYDGNLLVKSSGKLTLLQKMLKKLKDEGHRVLIFSQMTKMLDLLEDFLEFEGYKYERIDGGITGGLRQEAIDRFNAPGAQQFCFLLSTRAGGLGINLASADTVIIYDSDWNPHNDIQAFSRAHRIGQNRKVMIYRFVTRGSVEERITQVAKRKMMLTHLVVRPGLGSKTGSMSKQELDDILKFGTEELFKDEMEAARTMDGEEGNVIHYDDDAISKLLDRSQDATEDTEIQNMNEYLSSFKVAQYVEEVEREIIKQEENVDPDYWEKLLRHHYEQQQEDLARNLGKGKRIRKQVNYNDTTQEDQEWQDDLSDNQSEYSVGSEDEDEDFEERPEGGRRHSRRQLKSEKDKPLPPLLARVGGSIEVLGFNARQRKAFLNAIMRWGMPPQDAFNSHWLVRDLRGKSEREFRAYVSLFMRHLCEPGADGAETFADGVPREGLSRQHVLTRIGVMSLVRKKVQEFEHVNGKLSSPDLIPIGMELKKLTESLSSDPNTPVPASPVATQPGTPVPPGLLKFCFCPPTERSPLKKEILNPLRRKLKTRKTSQVHSTCNDKATYGATTGVQYTDVHFTQFMFAVADEVKGEEALEGRLNGDKDTLDELDESRKEDKNGYKAKFMFNIADGGFTELHTLWQTEERAALSSGKMHDIWHRRHDYWLLAGIVTHGYARWQDIQNDPRYAILNEPFKTEMHKGNYLEMKNKFLARRFKLLEQALVIEEQLRRAAYLNMTQDPSHPAMALNTRFTEVECLAESHQHLSKESLAGNKPANAVLHKVLNQLEELLSDMKADVTRLPNMLSRIPPVSARLQMSERSILSRLTSRGSEPPPQQVRWAAVVEKVRVNSEKLFLTSHSFIRANAVKYKPRLFDFPGSLESLKFVKSVHQFIFFCKNRHFDFFSS</sequence>
<dbReference type="InterPro" id="IPR049730">
    <property type="entry name" value="SNF2/RAD54-like_C"/>
</dbReference>
<dbReference type="SMART" id="SM01146">
    <property type="entry name" value="DUF1086"/>
    <property type="match status" value="1"/>
</dbReference>
<dbReference type="SMART" id="SM00298">
    <property type="entry name" value="CHROMO"/>
    <property type="match status" value="2"/>
</dbReference>
<dbReference type="Pfam" id="PF00628">
    <property type="entry name" value="PHD"/>
    <property type="match status" value="2"/>
</dbReference>
<dbReference type="InterPro" id="IPR009462">
    <property type="entry name" value="CHD_II_SANT-like"/>
</dbReference>
<protein>
    <submittedName>
        <fullName evidence="23">Uncharacterized protein</fullName>
    </submittedName>
</protein>
<dbReference type="Gene3D" id="3.40.50.300">
    <property type="entry name" value="P-loop containing nucleotide triphosphate hydrolases"/>
    <property type="match status" value="1"/>
</dbReference>
<keyword evidence="11" id="KW-0156">Chromatin regulator</keyword>
<dbReference type="InterPro" id="IPR012957">
    <property type="entry name" value="CHD_C2"/>
</dbReference>
<dbReference type="GO" id="GO:0140658">
    <property type="term" value="F:ATP-dependent chromatin remodeler activity"/>
    <property type="evidence" value="ECO:0007669"/>
    <property type="project" value="TreeGrafter"/>
</dbReference>
<evidence type="ECO:0000256" key="14">
    <source>
        <dbReference type="ARBA" id="ARBA00023163"/>
    </source>
</evidence>
<evidence type="ECO:0000256" key="10">
    <source>
        <dbReference type="ARBA" id="ARBA00022840"/>
    </source>
</evidence>
<dbReference type="Pfam" id="PF06461">
    <property type="entry name" value="CHDII_SANT-like"/>
    <property type="match status" value="1"/>
</dbReference>
<keyword evidence="8" id="KW-0378">Hydrolase</keyword>
<organism evidence="23 24">
    <name type="scientific">Sparus aurata</name>
    <name type="common">Gilthead sea bream</name>
    <dbReference type="NCBI Taxonomy" id="8175"/>
    <lineage>
        <taxon>Eukaryota</taxon>
        <taxon>Metazoa</taxon>
        <taxon>Chordata</taxon>
        <taxon>Craniata</taxon>
        <taxon>Vertebrata</taxon>
        <taxon>Euteleostomi</taxon>
        <taxon>Actinopterygii</taxon>
        <taxon>Neopterygii</taxon>
        <taxon>Teleostei</taxon>
        <taxon>Neoteleostei</taxon>
        <taxon>Acanthomorphata</taxon>
        <taxon>Eupercaria</taxon>
        <taxon>Spariformes</taxon>
        <taxon>Sparidae</taxon>
        <taxon>Sparus</taxon>
    </lineage>
</organism>
<reference evidence="23" key="2">
    <citation type="submission" date="2025-08" db="UniProtKB">
        <authorList>
            <consortium name="Ensembl"/>
        </authorList>
    </citation>
    <scope>IDENTIFICATION</scope>
</reference>
<dbReference type="Pfam" id="PF06465">
    <property type="entry name" value="DUF1087"/>
    <property type="match status" value="1"/>
</dbReference>
<dbReference type="FunFam" id="1.10.10.60:FF:000037">
    <property type="entry name" value="chromodomain-helicase-DNA-binding protein 3 isoform X1"/>
    <property type="match status" value="1"/>
</dbReference>
<dbReference type="FunFam" id="3.40.50.300:FF:000015">
    <property type="entry name" value="chromodomain-helicase-DNA-binding protein 9 isoform X1"/>
    <property type="match status" value="1"/>
</dbReference>
<evidence type="ECO:0000256" key="4">
    <source>
        <dbReference type="ARBA" id="ARBA00022723"/>
    </source>
</evidence>
<dbReference type="SUPFAM" id="SSF52540">
    <property type="entry name" value="P-loop containing nucleoside triphosphate hydrolases"/>
    <property type="match status" value="2"/>
</dbReference>
<gene>
    <name evidence="23" type="primary">chd5</name>
</gene>
<dbReference type="SUPFAM" id="SSF54160">
    <property type="entry name" value="Chromo domain-like"/>
    <property type="match status" value="2"/>
</dbReference>
<dbReference type="SUPFAM" id="SSF57903">
    <property type="entry name" value="FYVE/PHD zinc finger"/>
    <property type="match status" value="2"/>
</dbReference>
<dbReference type="PROSITE" id="PS00690">
    <property type="entry name" value="DEAH_ATP_HELICASE"/>
    <property type="match status" value="1"/>
</dbReference>
<feature type="compositionally biased region" description="Acidic residues" evidence="18">
    <location>
        <begin position="1220"/>
        <end position="1231"/>
    </location>
</feature>
<dbReference type="Gene3D" id="2.40.50.40">
    <property type="match status" value="2"/>
</dbReference>
<dbReference type="Pfam" id="PF00176">
    <property type="entry name" value="SNF2-rel_dom"/>
    <property type="match status" value="1"/>
</dbReference>
<evidence type="ECO:0000256" key="16">
    <source>
        <dbReference type="ARBA" id="ARBA00049360"/>
    </source>
</evidence>
<evidence type="ECO:0000256" key="3">
    <source>
        <dbReference type="ARBA" id="ARBA00022553"/>
    </source>
</evidence>
<dbReference type="SMART" id="SM01147">
    <property type="entry name" value="DUF1087"/>
    <property type="match status" value="1"/>
</dbReference>
<feature type="region of interest" description="Disordered" evidence="18">
    <location>
        <begin position="1"/>
        <end position="93"/>
    </location>
</feature>
<feature type="region of interest" description="Disordered" evidence="18">
    <location>
        <begin position="1215"/>
        <end position="1272"/>
    </location>
</feature>
<evidence type="ECO:0000259" key="21">
    <source>
        <dbReference type="PROSITE" id="PS51192"/>
    </source>
</evidence>
<feature type="compositionally biased region" description="Low complexity" evidence="18">
    <location>
        <begin position="176"/>
        <end position="192"/>
    </location>
</feature>
<dbReference type="InterPro" id="IPR014001">
    <property type="entry name" value="Helicase_ATP-bd"/>
</dbReference>
<proteinExistence type="inferred from homology"/>
<evidence type="ECO:0000256" key="6">
    <source>
        <dbReference type="ARBA" id="ARBA00022741"/>
    </source>
</evidence>
<evidence type="ECO:0000259" key="19">
    <source>
        <dbReference type="PROSITE" id="PS50013"/>
    </source>
</evidence>
<keyword evidence="5" id="KW-0677">Repeat</keyword>
<feature type="domain" description="Chromo" evidence="19">
    <location>
        <begin position="508"/>
        <end position="541"/>
    </location>
</feature>
<dbReference type="Gene3D" id="1.10.10.60">
    <property type="entry name" value="Homeodomain-like"/>
    <property type="match status" value="1"/>
</dbReference>
<keyword evidence="7 17" id="KW-0863">Zinc-finger</keyword>
<keyword evidence="15" id="KW-0539">Nucleus</keyword>
<dbReference type="InterPro" id="IPR001965">
    <property type="entry name" value="Znf_PHD"/>
</dbReference>
<evidence type="ECO:0000256" key="2">
    <source>
        <dbReference type="ARBA" id="ARBA00007025"/>
    </source>
</evidence>
<evidence type="ECO:0000256" key="17">
    <source>
        <dbReference type="PROSITE-ProRule" id="PRU00146"/>
    </source>
</evidence>
<dbReference type="GO" id="GO:0005524">
    <property type="term" value="F:ATP binding"/>
    <property type="evidence" value="ECO:0007669"/>
    <property type="project" value="UniProtKB-KW"/>
</dbReference>
<dbReference type="CDD" id="cd15531">
    <property type="entry name" value="PHD1_CHD_II"/>
    <property type="match status" value="1"/>
</dbReference>
<dbReference type="PROSITE" id="PS51192">
    <property type="entry name" value="HELICASE_ATP_BIND_1"/>
    <property type="match status" value="1"/>
</dbReference>
<dbReference type="GO" id="GO:0003682">
    <property type="term" value="F:chromatin binding"/>
    <property type="evidence" value="ECO:0007669"/>
    <property type="project" value="TreeGrafter"/>
</dbReference>
<evidence type="ECO:0000313" key="23">
    <source>
        <dbReference type="Ensembl" id="ENSSAUP00010046120.1"/>
    </source>
</evidence>
<keyword evidence="4" id="KW-0479">Metal-binding</keyword>
<dbReference type="InterPro" id="IPR002464">
    <property type="entry name" value="DNA/RNA_helicase_DEAH_CS"/>
</dbReference>
<dbReference type="Proteomes" id="UP000472265">
    <property type="component" value="Chromosome 6"/>
</dbReference>
<comment type="catalytic activity">
    <reaction evidence="16">
        <text>ATP + H2O = ADP + phosphate + H(+)</text>
        <dbReference type="Rhea" id="RHEA:13065"/>
        <dbReference type="ChEBI" id="CHEBI:15377"/>
        <dbReference type="ChEBI" id="CHEBI:15378"/>
        <dbReference type="ChEBI" id="CHEBI:30616"/>
        <dbReference type="ChEBI" id="CHEBI:43474"/>
        <dbReference type="ChEBI" id="CHEBI:456216"/>
    </reaction>
</comment>
<dbReference type="Pfam" id="PF08074">
    <property type="entry name" value="CHDCT2"/>
    <property type="match status" value="1"/>
</dbReference>
<dbReference type="PROSITE" id="PS50013">
    <property type="entry name" value="CHROMO_2"/>
    <property type="match status" value="2"/>
</dbReference>
<evidence type="ECO:0000256" key="18">
    <source>
        <dbReference type="SAM" id="MobiDB-lite"/>
    </source>
</evidence>
<comment type="subcellular location">
    <subcellularLocation>
        <location evidence="1">Nucleus</location>
    </subcellularLocation>
</comment>
<name>A0A671XB40_SPAAU</name>
<dbReference type="PROSITE" id="PS50016">
    <property type="entry name" value="ZF_PHD_2"/>
    <property type="match status" value="2"/>
</dbReference>
<dbReference type="Gene3D" id="3.40.50.10810">
    <property type="entry name" value="Tandem AAA-ATPase domain"/>
    <property type="match status" value="1"/>
</dbReference>
<evidence type="ECO:0000256" key="13">
    <source>
        <dbReference type="ARBA" id="ARBA00023125"/>
    </source>
</evidence>
<dbReference type="CDD" id="cd15532">
    <property type="entry name" value="PHD2_CHD_II"/>
    <property type="match status" value="1"/>
</dbReference>
<keyword evidence="12" id="KW-0805">Transcription regulation</keyword>
<evidence type="ECO:0000256" key="1">
    <source>
        <dbReference type="ARBA" id="ARBA00004123"/>
    </source>
</evidence>
<feature type="compositionally biased region" description="Acidic residues" evidence="18">
    <location>
        <begin position="1241"/>
        <end position="1250"/>
    </location>
</feature>
<evidence type="ECO:0000256" key="15">
    <source>
        <dbReference type="ARBA" id="ARBA00023242"/>
    </source>
</evidence>
<keyword evidence="9" id="KW-0862">Zinc</keyword>
<dbReference type="Ensembl" id="ENSSAUT00010048482.1">
    <property type="protein sequence ID" value="ENSSAUP00010046120.1"/>
    <property type="gene ID" value="ENSSAUG00010004831.1"/>
</dbReference>
<dbReference type="SMART" id="SM00490">
    <property type="entry name" value="HELICc"/>
    <property type="match status" value="1"/>
</dbReference>
<dbReference type="InterPro" id="IPR012958">
    <property type="entry name" value="CHD_N"/>
</dbReference>
<evidence type="ECO:0000259" key="20">
    <source>
        <dbReference type="PROSITE" id="PS50016"/>
    </source>
</evidence>
<dbReference type="InterPro" id="IPR001650">
    <property type="entry name" value="Helicase_C-like"/>
</dbReference>
<comment type="similarity">
    <text evidence="2">Belongs to the SNF2/RAD54 helicase family.</text>
</comment>
<dbReference type="GO" id="GO:0016887">
    <property type="term" value="F:ATP hydrolysis activity"/>
    <property type="evidence" value="ECO:0007669"/>
    <property type="project" value="TreeGrafter"/>
</dbReference>
<dbReference type="CDD" id="cd18793">
    <property type="entry name" value="SF2_C_SNF"/>
    <property type="match status" value="1"/>
</dbReference>
<dbReference type="InterPro" id="IPR011011">
    <property type="entry name" value="Znf_FYVE_PHD"/>
</dbReference>
<evidence type="ECO:0000313" key="24">
    <source>
        <dbReference type="Proteomes" id="UP000472265"/>
    </source>
</evidence>
<keyword evidence="14" id="KW-0804">Transcription</keyword>
<dbReference type="InterPro" id="IPR000953">
    <property type="entry name" value="Chromo/chromo_shadow_dom"/>
</dbReference>
<dbReference type="InterPro" id="IPR019787">
    <property type="entry name" value="Znf_PHD-finger"/>
</dbReference>
<dbReference type="Pfam" id="PF00385">
    <property type="entry name" value="Chromo"/>
    <property type="match status" value="1"/>
</dbReference>
<feature type="domain" description="Helicase ATP-binding" evidence="21">
    <location>
        <begin position="620"/>
        <end position="804"/>
    </location>
</feature>
<evidence type="ECO:0000259" key="22">
    <source>
        <dbReference type="PROSITE" id="PS51194"/>
    </source>
</evidence>
<keyword evidence="13" id="KW-0238">DNA-binding</keyword>
<keyword evidence="3" id="KW-0597">Phosphoprotein</keyword>
<dbReference type="FunFam" id="3.30.40.10:FF:000001">
    <property type="entry name" value="chromodomain-helicase-DNA-binding protein 3 isoform X1"/>
    <property type="match status" value="1"/>
</dbReference>
<feature type="compositionally biased region" description="Basic residues" evidence="18">
    <location>
        <begin position="46"/>
        <end position="65"/>
    </location>
</feature>
<feature type="region of interest" description="Disordered" evidence="18">
    <location>
        <begin position="465"/>
        <end position="488"/>
    </location>
</feature>
<feature type="domain" description="Helicase C-terminal" evidence="22">
    <location>
        <begin position="936"/>
        <end position="1098"/>
    </location>
</feature>
<dbReference type="FunFam" id="3.40.50.10810:FF:000001">
    <property type="entry name" value="chromodomain-helicase-DNA-binding protein 3 isoform X1"/>
    <property type="match status" value="1"/>
</dbReference>
<dbReference type="InterPro" id="IPR009463">
    <property type="entry name" value="DUF1087"/>
</dbReference>